<reference evidence="2" key="1">
    <citation type="submission" date="2020-06" db="EMBL/GenBank/DDBJ databases">
        <authorList>
            <person name="Li T."/>
            <person name="Hu X."/>
            <person name="Zhang T."/>
            <person name="Song X."/>
            <person name="Zhang H."/>
            <person name="Dai N."/>
            <person name="Sheng W."/>
            <person name="Hou X."/>
            <person name="Wei L."/>
        </authorList>
    </citation>
    <scope>NUCLEOTIDE SEQUENCE</scope>
    <source>
        <strain evidence="2">G02</strain>
        <tissue evidence="2">Leaf</tissue>
    </source>
</reference>
<protein>
    <submittedName>
        <fullName evidence="2">Uncharacterized protein</fullName>
    </submittedName>
</protein>
<feature type="compositionally biased region" description="Polar residues" evidence="1">
    <location>
        <begin position="91"/>
        <end position="114"/>
    </location>
</feature>
<accession>A0AAW2W456</accession>
<reference evidence="2" key="2">
    <citation type="journal article" date="2024" name="Plant">
        <title>Genomic evolution and insights into agronomic trait innovations of Sesamum species.</title>
        <authorList>
            <person name="Miao H."/>
            <person name="Wang L."/>
            <person name="Qu L."/>
            <person name="Liu H."/>
            <person name="Sun Y."/>
            <person name="Le M."/>
            <person name="Wang Q."/>
            <person name="Wei S."/>
            <person name="Zheng Y."/>
            <person name="Lin W."/>
            <person name="Duan Y."/>
            <person name="Cao H."/>
            <person name="Xiong S."/>
            <person name="Wang X."/>
            <person name="Wei L."/>
            <person name="Li C."/>
            <person name="Ma Q."/>
            <person name="Ju M."/>
            <person name="Zhao R."/>
            <person name="Li G."/>
            <person name="Mu C."/>
            <person name="Tian Q."/>
            <person name="Mei H."/>
            <person name="Zhang T."/>
            <person name="Gao T."/>
            <person name="Zhang H."/>
        </authorList>
    </citation>
    <scope>NUCLEOTIDE SEQUENCE</scope>
    <source>
        <strain evidence="2">G02</strain>
    </source>
</reference>
<evidence type="ECO:0000256" key="1">
    <source>
        <dbReference type="SAM" id="MobiDB-lite"/>
    </source>
</evidence>
<dbReference type="EMBL" id="JACGWJ010000002">
    <property type="protein sequence ID" value="KAL0434925.1"/>
    <property type="molecule type" value="Genomic_DNA"/>
</dbReference>
<evidence type="ECO:0000313" key="2">
    <source>
        <dbReference type="EMBL" id="KAL0434925.1"/>
    </source>
</evidence>
<sequence>MMLFGECGSDDNVEDEQEFFDLSGTCVDDGCVHEPSPSTDDCLEYESDSYMEASSEDDPSWWAFIQEYYASDTDTGSVNKEVGKVRRPPSLNATPSPIKPSSHNSNATPSSCASNDPDVVASSPPPLLDWCLIRRPPKKPKF</sequence>
<gene>
    <name evidence="2" type="ORF">Sradi_0200400</name>
</gene>
<proteinExistence type="predicted"/>
<dbReference type="AlphaFoldDB" id="A0AAW2W456"/>
<organism evidence="2">
    <name type="scientific">Sesamum radiatum</name>
    <name type="common">Black benniseed</name>
    <dbReference type="NCBI Taxonomy" id="300843"/>
    <lineage>
        <taxon>Eukaryota</taxon>
        <taxon>Viridiplantae</taxon>
        <taxon>Streptophyta</taxon>
        <taxon>Embryophyta</taxon>
        <taxon>Tracheophyta</taxon>
        <taxon>Spermatophyta</taxon>
        <taxon>Magnoliopsida</taxon>
        <taxon>eudicotyledons</taxon>
        <taxon>Gunneridae</taxon>
        <taxon>Pentapetalae</taxon>
        <taxon>asterids</taxon>
        <taxon>lamiids</taxon>
        <taxon>Lamiales</taxon>
        <taxon>Pedaliaceae</taxon>
        <taxon>Sesamum</taxon>
    </lineage>
</organism>
<name>A0AAW2W456_SESRA</name>
<feature type="region of interest" description="Disordered" evidence="1">
    <location>
        <begin position="75"/>
        <end position="128"/>
    </location>
</feature>
<comment type="caution">
    <text evidence="2">The sequence shown here is derived from an EMBL/GenBank/DDBJ whole genome shotgun (WGS) entry which is preliminary data.</text>
</comment>